<dbReference type="InterPro" id="IPR041019">
    <property type="entry name" value="TIG1_plexin"/>
</dbReference>
<dbReference type="Gene3D" id="2.60.40.10">
    <property type="entry name" value="Immunoglobulins"/>
    <property type="match status" value="5"/>
</dbReference>
<keyword evidence="7 13" id="KW-1133">Transmembrane helix</keyword>
<keyword evidence="8 13" id="KW-0472">Membrane</keyword>
<dbReference type="InterPro" id="IPR001627">
    <property type="entry name" value="Semap_dom"/>
</dbReference>
<dbReference type="CDD" id="cd11236">
    <property type="entry name" value="Sema_plexin_like"/>
    <property type="match status" value="1"/>
</dbReference>
<evidence type="ECO:0000259" key="14">
    <source>
        <dbReference type="PROSITE" id="PS51004"/>
    </source>
</evidence>
<keyword evidence="4 13" id="KW-0812">Transmembrane</keyword>
<dbReference type="Pfam" id="PF18020">
    <property type="entry name" value="TIG_2"/>
    <property type="match status" value="1"/>
</dbReference>
<dbReference type="Pfam" id="PF08337">
    <property type="entry name" value="Plexin_cytopl"/>
    <property type="match status" value="1"/>
</dbReference>
<dbReference type="SUPFAM" id="SSF103575">
    <property type="entry name" value="Plexin repeat"/>
    <property type="match status" value="1"/>
</dbReference>
<dbReference type="InterPro" id="IPR046800">
    <property type="entry name" value="Plexin_RBD"/>
</dbReference>
<dbReference type="InterPro" id="IPR013548">
    <property type="entry name" value="Plexin_cytoplasmic_RasGAP_dom"/>
</dbReference>
<keyword evidence="9" id="KW-1015">Disulfide bond</keyword>
<evidence type="ECO:0000256" key="3">
    <source>
        <dbReference type="ARBA" id="ARBA00022475"/>
    </source>
</evidence>
<evidence type="ECO:0000256" key="9">
    <source>
        <dbReference type="ARBA" id="ARBA00023157"/>
    </source>
</evidence>
<keyword evidence="15" id="KW-1185">Reference proteome</keyword>
<feature type="transmembrane region" description="Helical" evidence="13">
    <location>
        <begin position="1293"/>
        <end position="1315"/>
    </location>
</feature>
<dbReference type="PROSITE" id="PS51004">
    <property type="entry name" value="SEMA"/>
    <property type="match status" value="1"/>
</dbReference>
<dbReference type="InterPro" id="IPR014756">
    <property type="entry name" value="Ig_E-set"/>
</dbReference>
<evidence type="ECO:0000256" key="13">
    <source>
        <dbReference type="SAM" id="Phobius"/>
    </source>
</evidence>
<dbReference type="Pfam" id="PF20170">
    <property type="entry name" value="Plexin_RBD"/>
    <property type="match status" value="1"/>
</dbReference>
<evidence type="ECO:0000256" key="8">
    <source>
        <dbReference type="ARBA" id="ARBA00023136"/>
    </source>
</evidence>
<dbReference type="CDD" id="cd12790">
    <property type="entry name" value="RasGAP_plexin_A"/>
    <property type="match status" value="1"/>
</dbReference>
<protein>
    <submittedName>
        <fullName evidence="16">Plexin A3</fullName>
    </submittedName>
</protein>
<name>A0ABM1A0H3_APLCA</name>
<feature type="coiled-coil region" evidence="12">
    <location>
        <begin position="1319"/>
        <end position="1346"/>
    </location>
</feature>
<dbReference type="InterPro" id="IPR002165">
    <property type="entry name" value="Plexin_repeat"/>
</dbReference>
<evidence type="ECO:0000256" key="1">
    <source>
        <dbReference type="ARBA" id="ARBA00004251"/>
    </source>
</evidence>
<evidence type="ECO:0000313" key="16">
    <source>
        <dbReference type="RefSeq" id="XP_012938330.1"/>
    </source>
</evidence>
<sequence>MMAAKIVVVRTNSSRCRGRGDGGGGVGTNKIMPLLALGLCVILLSLASPGEAIYLGPKLSHMVVDGVTGVVFVGGENHLYQLDSELNLFVDVKTGPRNDSTKCFPPPGFCYANRTATNNYNKVLVVDSQRRYLITCGSVFQGSCEARSLTNASRVLHTPEGTNMKNSAVAANTANASTVAFIAPGPPALMGTVLYVATTYTGTSRENRVFRDVVPAISTRSLQEHNRFSLAQVDNNFLKGRQSALFLKSEIASTYPIDYVHGFSSGGFSYFLTVQRDTVNLQNRGKKTTKIIQICQEDSFFFSYADIPLRCVKNGVDYNVLETARLFFPGSELAQDMFAGRIPGDSLVGVFSRTDPEWKTVDSAICVYSMKEIRQKFLENIKLCHQGNSSVSGGGYLRVGPRGNCNHQSGLVATHDEDEHKYLCNTNQLESFSNIVGMMPMLREPVSVFTGLRVTSLAVTVVNEFTVAFVGTEDGRIKKLVLATGNRAVEYSEVAVFKGQRILPDMRFDAKEENLYVMTETNVTKVSVQTCGEADTCTGCLGDGDPYCGWCSLEKKCALRGSCPNSDDPNQSRWLHGNSNQCISITNISPTTASVNSVKELHLTIPQLPMTSSYTCVFLELDWSCPAKTWSFGTVCTTPDFHKLGISMGTEGFRTVTVALNSTETGKLFVTKNFTFYNCSNFHSCISCTNSSFECDWCVYDNGCFDDTRNCQSHIVRGKSNPKPGRHGSRHCPQIDTRITKDIYLPVGVRKTILLKGYNIPDLPKNYECIIDTGTQKLPAPGKRHDEQSLTCDIPALDYGENNGTLEADLTVRWGKNFLLESTSRLIVTLYKCDVLAANECSLCVNLNYTRPYLECFWCQNTCQYKTNCQQHASVTCPAPKINSVWPLSGPIQGGTNVTIEGSNLGAKFEDIEKAVTIANVGCLPFRSLYSPSKRIVCQTRWRGQIAEGPVIVSLDKASSKYQSNFQYRSPRIESIEPTFGPKSGGSRITVKGQDMDTGGRHEASFGDIPCVVDSTKTTNSSIECITSKVWQPEPKTPIKVFFDEKEYSVNTFFVYKEDPTITGIGPLKSILEGGRTLTVMGTEFQYIQEPKMFAWVPTLSGEQYPTNSTVCKVMNNNVMKCPSPPLVDSLKNIIRSKRSEPKDHKVPPVKVVQLGFIMDGVLALRNLSHVPKMNSKLQYYPNPRVYNFTEANGIKKLKGENLIIEGADLNIAAEKPEVSVTIGSEPCNVSVFYIDQIVCKLPTSQPEGTVGNTGEKDRKSLPYVRVKINNLEFLVGRVEYDVPETFTFPTEAIAGIAAGGSFLLLIIILILIIYRRQSTKAERIYRKLQIQLDNLESNVRNECKQAFAELQTDMTDLTGDLISSGIPFWDFHSYTFKVLFPGMTDHIILHPPIQKNGRFQFSDHGLQLFHQLLSKKVFMITFIRTLEEQRAFSIRDRANVASLLMIVYLNNMEYATDILKSLLVDLVQKSVEGRHPKLMLRRSESVVEKLLTNWLSICLYKYLRDYAGASLFMLYKAIKLQAEKGPVDAVTGDARYSLSEDTLLREKIEPRVLTLNVESGGEIVQCRIPDCDTITQTKEKILDHIYKNIPFSQRPHVRDLELEWRNGPTGPLTLTDIDIASQNKDGWRRLNTLSFYRVHDGAYMTLLHRQQTMKSMNGSLDNSVLSIGSVSPILKKDQESGFKEWHLVKHEDTPVKDGGVKMISEIFLTRLLSTKGTLQKYVDDFFKNMLSASPYVPPVIKYLFDFLDHQADVYGISDHEVVHTWKCNSLPLRFWVNIIKNPDFVFDINKPRIVDSCLSVVAQTFMDSCSTSEHRLGKDSPSNKLLFAKDILHYRKLVEKYFTEVREMPSLNEQEMNAFLADISRTSPKLFYISSALGELYKYVSKYKNELMEALEQDNQASALQLSCKLGHVVSCMEGPSGTMAYV</sequence>
<dbReference type="InterPro" id="IPR041362">
    <property type="entry name" value="TIG2_plexin"/>
</dbReference>
<evidence type="ECO:0000256" key="5">
    <source>
        <dbReference type="ARBA" id="ARBA00022729"/>
    </source>
</evidence>
<dbReference type="InterPro" id="IPR013783">
    <property type="entry name" value="Ig-like_fold"/>
</dbReference>
<feature type="domain" description="Sema" evidence="14">
    <location>
        <begin position="41"/>
        <end position="528"/>
    </location>
</feature>
<dbReference type="Pfam" id="PF01403">
    <property type="entry name" value="Sema"/>
    <property type="match status" value="1"/>
</dbReference>
<comment type="subcellular location">
    <subcellularLocation>
        <location evidence="1">Cell membrane</location>
        <topology evidence="1">Single-pass type I membrane protein</topology>
    </subcellularLocation>
</comment>
<dbReference type="SMART" id="SM00423">
    <property type="entry name" value="PSI"/>
    <property type="match status" value="3"/>
</dbReference>
<dbReference type="InterPro" id="IPR002909">
    <property type="entry name" value="IPT_dom"/>
</dbReference>
<dbReference type="Pfam" id="PF17960">
    <property type="entry name" value="TIG_plexin"/>
    <property type="match status" value="1"/>
</dbReference>
<dbReference type="Proteomes" id="UP000694888">
    <property type="component" value="Unplaced"/>
</dbReference>
<accession>A0ABM1A0H3</accession>
<dbReference type="InterPro" id="IPR016201">
    <property type="entry name" value="PSI"/>
</dbReference>
<comment type="caution">
    <text evidence="11">Lacks conserved residue(s) required for the propagation of feature annotation.</text>
</comment>
<keyword evidence="5" id="KW-0732">Signal</keyword>
<dbReference type="InterPro" id="IPR036352">
    <property type="entry name" value="Semap_dom_sf"/>
</dbReference>
<gene>
    <name evidence="16" type="primary">LOC101858408</name>
</gene>
<dbReference type="Gene3D" id="2.130.10.10">
    <property type="entry name" value="YVTN repeat-like/Quinoprotein amine dehydrogenase"/>
    <property type="match status" value="1"/>
</dbReference>
<dbReference type="RefSeq" id="XP_012938330.1">
    <property type="nucleotide sequence ID" value="XM_013082876.1"/>
</dbReference>
<dbReference type="SUPFAM" id="SSF101912">
    <property type="entry name" value="Sema domain"/>
    <property type="match status" value="1"/>
</dbReference>
<comment type="similarity">
    <text evidence="2">Belongs to the plexin family.</text>
</comment>
<evidence type="ECO:0000256" key="2">
    <source>
        <dbReference type="ARBA" id="ARBA00010297"/>
    </source>
</evidence>
<dbReference type="Gene3D" id="1.10.506.10">
    <property type="entry name" value="GTPase Activation - p120gap, domain 1"/>
    <property type="match status" value="1"/>
</dbReference>
<dbReference type="SMART" id="SM00429">
    <property type="entry name" value="IPT"/>
    <property type="match status" value="3"/>
</dbReference>
<reference evidence="16" key="1">
    <citation type="submission" date="2025-08" db="UniProtKB">
        <authorList>
            <consortium name="RefSeq"/>
        </authorList>
    </citation>
    <scope>IDENTIFICATION</scope>
</reference>
<dbReference type="Pfam" id="PF01833">
    <property type="entry name" value="TIG"/>
    <property type="match status" value="3"/>
</dbReference>
<dbReference type="InterPro" id="IPR008936">
    <property type="entry name" value="Rho_GTPase_activation_prot"/>
</dbReference>
<evidence type="ECO:0000256" key="4">
    <source>
        <dbReference type="ARBA" id="ARBA00022692"/>
    </source>
</evidence>
<evidence type="ECO:0000256" key="7">
    <source>
        <dbReference type="ARBA" id="ARBA00022989"/>
    </source>
</evidence>
<evidence type="ECO:0000313" key="15">
    <source>
        <dbReference type="Proteomes" id="UP000694888"/>
    </source>
</evidence>
<dbReference type="InterPro" id="IPR015943">
    <property type="entry name" value="WD40/YVTN_repeat-like_dom_sf"/>
</dbReference>
<dbReference type="SUPFAM" id="SSF81296">
    <property type="entry name" value="E set domains"/>
    <property type="match status" value="4"/>
</dbReference>
<dbReference type="Gene3D" id="3.10.20.90">
    <property type="entry name" value="Phosphatidylinositol 3-kinase Catalytic Subunit, Chain A, domain 1"/>
    <property type="match status" value="1"/>
</dbReference>
<keyword evidence="12" id="KW-0175">Coiled coil</keyword>
<dbReference type="GeneID" id="101858408"/>
<organism evidence="15 16">
    <name type="scientific">Aplysia californica</name>
    <name type="common">California sea hare</name>
    <dbReference type="NCBI Taxonomy" id="6500"/>
    <lineage>
        <taxon>Eukaryota</taxon>
        <taxon>Metazoa</taxon>
        <taxon>Spiralia</taxon>
        <taxon>Lophotrochozoa</taxon>
        <taxon>Mollusca</taxon>
        <taxon>Gastropoda</taxon>
        <taxon>Heterobranchia</taxon>
        <taxon>Euthyneura</taxon>
        <taxon>Tectipleura</taxon>
        <taxon>Aplysiida</taxon>
        <taxon>Aplysioidea</taxon>
        <taxon>Aplysiidae</taxon>
        <taxon>Aplysia</taxon>
    </lineage>
</organism>
<dbReference type="PANTHER" id="PTHR22625">
    <property type="entry name" value="PLEXIN"/>
    <property type="match status" value="1"/>
</dbReference>
<keyword evidence="10" id="KW-0325">Glycoprotein</keyword>
<evidence type="ECO:0000256" key="6">
    <source>
        <dbReference type="ARBA" id="ARBA00022737"/>
    </source>
</evidence>
<dbReference type="InterPro" id="IPR031148">
    <property type="entry name" value="Plexin"/>
</dbReference>
<evidence type="ECO:0000256" key="10">
    <source>
        <dbReference type="ARBA" id="ARBA00023180"/>
    </source>
</evidence>
<keyword evidence="3" id="KW-1003">Cell membrane</keyword>
<dbReference type="Pfam" id="PF01437">
    <property type="entry name" value="PSI"/>
    <property type="match status" value="1"/>
</dbReference>
<evidence type="ECO:0000256" key="11">
    <source>
        <dbReference type="PROSITE-ProRule" id="PRU00352"/>
    </source>
</evidence>
<keyword evidence="6" id="KW-0677">Repeat</keyword>
<evidence type="ECO:0000256" key="12">
    <source>
        <dbReference type="SAM" id="Coils"/>
    </source>
</evidence>
<proteinExistence type="inferred from homology"/>
<dbReference type="PANTHER" id="PTHR22625:SF44">
    <property type="entry name" value="PLEXIN-B"/>
    <property type="match status" value="1"/>
</dbReference>
<dbReference type="SMART" id="SM00630">
    <property type="entry name" value="Sema"/>
    <property type="match status" value="1"/>
</dbReference>
<dbReference type="SUPFAM" id="SSF48350">
    <property type="entry name" value="GTPase activation domain, GAP"/>
    <property type="match status" value="1"/>
</dbReference>